<dbReference type="InterPro" id="IPR051309">
    <property type="entry name" value="ABCF_ATPase"/>
</dbReference>
<dbReference type="RefSeq" id="XP_013894463.1">
    <property type="nucleotide sequence ID" value="XM_014039009.1"/>
</dbReference>
<feature type="domain" description="ABC transporter" evidence="3">
    <location>
        <begin position="122"/>
        <end position="218"/>
    </location>
</feature>
<accession>A0A0D2KI01</accession>
<evidence type="ECO:0000313" key="4">
    <source>
        <dbReference type="EMBL" id="KIY95443.1"/>
    </source>
</evidence>
<dbReference type="SUPFAM" id="SSF52540">
    <property type="entry name" value="P-loop containing nucleoside triphosphate hydrolases"/>
    <property type="match status" value="1"/>
</dbReference>
<feature type="coiled-coil region" evidence="1">
    <location>
        <begin position="212"/>
        <end position="242"/>
    </location>
</feature>
<gene>
    <name evidence="4" type="ORF">MNEG_12521</name>
</gene>
<keyword evidence="5" id="KW-1185">Reference proteome</keyword>
<sequence>MLGFQAPTAVQRPHALCAAGSCGPRTPLPAAFVGQRRMKFQQWRGRLLKAAQVETITEAPAAAPSAPAAGGGEGQDGEAPVAPGVVIGDDNLGDKTKAGSSGISSGLRMEGVAMTFKNQQVLKDCTWEVKKGERVGLVGVNGAGKTTQLQIIMGKLIPDTGEVVKAKRNMKIAYLAQEFDVQPGRTVREEFYSVYDKQLQVVREQEEISKQLESVGEDMDAMQSLLDRLEKLNAAAIDLDVNLLDKKIDQMMPELAAAGR</sequence>
<evidence type="ECO:0000256" key="2">
    <source>
        <dbReference type="SAM" id="MobiDB-lite"/>
    </source>
</evidence>
<dbReference type="AlphaFoldDB" id="A0A0D2KI01"/>
<dbReference type="EMBL" id="KK103505">
    <property type="protein sequence ID" value="KIY95443.1"/>
    <property type="molecule type" value="Genomic_DNA"/>
</dbReference>
<feature type="region of interest" description="Disordered" evidence="2">
    <location>
        <begin position="60"/>
        <end position="103"/>
    </location>
</feature>
<evidence type="ECO:0000313" key="5">
    <source>
        <dbReference type="Proteomes" id="UP000054498"/>
    </source>
</evidence>
<dbReference type="PANTHER" id="PTHR42855">
    <property type="entry name" value="ABC TRANSPORTER ATP-BINDING SUBUNIT"/>
    <property type="match status" value="1"/>
</dbReference>
<proteinExistence type="predicted"/>
<dbReference type="InterPro" id="IPR027417">
    <property type="entry name" value="P-loop_NTPase"/>
</dbReference>
<dbReference type="KEGG" id="mng:MNEG_12521"/>
<protein>
    <recommendedName>
        <fullName evidence="3">ABC transporter domain-containing protein</fullName>
    </recommendedName>
</protein>
<evidence type="ECO:0000259" key="3">
    <source>
        <dbReference type="Pfam" id="PF00005"/>
    </source>
</evidence>
<reference evidence="4 5" key="1">
    <citation type="journal article" date="2013" name="BMC Genomics">
        <title>Reconstruction of the lipid metabolism for the microalga Monoraphidium neglectum from its genome sequence reveals characteristics suitable for biofuel production.</title>
        <authorList>
            <person name="Bogen C."/>
            <person name="Al-Dilaimi A."/>
            <person name="Albersmeier A."/>
            <person name="Wichmann J."/>
            <person name="Grundmann M."/>
            <person name="Rupp O."/>
            <person name="Lauersen K.J."/>
            <person name="Blifernez-Klassen O."/>
            <person name="Kalinowski J."/>
            <person name="Goesmann A."/>
            <person name="Mussgnug J.H."/>
            <person name="Kruse O."/>
        </authorList>
    </citation>
    <scope>NUCLEOTIDE SEQUENCE [LARGE SCALE GENOMIC DNA]</scope>
    <source>
        <strain evidence="4 5">SAG 48.87</strain>
    </source>
</reference>
<name>A0A0D2KI01_9CHLO</name>
<dbReference type="InterPro" id="IPR003439">
    <property type="entry name" value="ABC_transporter-like_ATP-bd"/>
</dbReference>
<dbReference type="GeneID" id="25729892"/>
<dbReference type="GO" id="GO:0016887">
    <property type="term" value="F:ATP hydrolysis activity"/>
    <property type="evidence" value="ECO:0007669"/>
    <property type="project" value="InterPro"/>
</dbReference>
<dbReference type="Pfam" id="PF00005">
    <property type="entry name" value="ABC_tran"/>
    <property type="match status" value="1"/>
</dbReference>
<dbReference type="Gene3D" id="3.40.50.300">
    <property type="entry name" value="P-loop containing nucleotide triphosphate hydrolases"/>
    <property type="match status" value="1"/>
</dbReference>
<dbReference type="OrthoDB" id="2110130at2759"/>
<dbReference type="GO" id="GO:0005524">
    <property type="term" value="F:ATP binding"/>
    <property type="evidence" value="ECO:0007669"/>
    <property type="project" value="InterPro"/>
</dbReference>
<dbReference type="STRING" id="145388.A0A0D2KI01"/>
<evidence type="ECO:0000256" key="1">
    <source>
        <dbReference type="SAM" id="Coils"/>
    </source>
</evidence>
<keyword evidence="1" id="KW-0175">Coiled coil</keyword>
<dbReference type="Proteomes" id="UP000054498">
    <property type="component" value="Unassembled WGS sequence"/>
</dbReference>
<organism evidence="4 5">
    <name type="scientific">Monoraphidium neglectum</name>
    <dbReference type="NCBI Taxonomy" id="145388"/>
    <lineage>
        <taxon>Eukaryota</taxon>
        <taxon>Viridiplantae</taxon>
        <taxon>Chlorophyta</taxon>
        <taxon>core chlorophytes</taxon>
        <taxon>Chlorophyceae</taxon>
        <taxon>CS clade</taxon>
        <taxon>Sphaeropleales</taxon>
        <taxon>Selenastraceae</taxon>
        <taxon>Monoraphidium</taxon>
    </lineage>
</organism>
<dbReference type="PANTHER" id="PTHR42855:SF1">
    <property type="entry name" value="ABC TRANSPORTER DOMAIN-CONTAINING PROTEIN"/>
    <property type="match status" value="1"/>
</dbReference>